<name>A0AAV4MCY5_9ARAC</name>
<sequence length="88" mass="10374">MALLMFQEYFPNRRMVSHKIFKQLHRHLCEQDSFIASSDGRTETRIVRYPNTKETVLNILEETPHISTTAIASMYMSRNTDYTYPQGD</sequence>
<dbReference type="Proteomes" id="UP001054837">
    <property type="component" value="Unassembled WGS sequence"/>
</dbReference>
<dbReference type="EMBL" id="BPLQ01000249">
    <property type="protein sequence ID" value="GIX69266.1"/>
    <property type="molecule type" value="Genomic_DNA"/>
</dbReference>
<protein>
    <submittedName>
        <fullName evidence="1">Uncharacterized protein</fullName>
    </submittedName>
</protein>
<accession>A0AAV4MCY5</accession>
<keyword evidence="2" id="KW-1185">Reference proteome</keyword>
<organism evidence="1 2">
    <name type="scientific">Caerostris darwini</name>
    <dbReference type="NCBI Taxonomy" id="1538125"/>
    <lineage>
        <taxon>Eukaryota</taxon>
        <taxon>Metazoa</taxon>
        <taxon>Ecdysozoa</taxon>
        <taxon>Arthropoda</taxon>
        <taxon>Chelicerata</taxon>
        <taxon>Arachnida</taxon>
        <taxon>Araneae</taxon>
        <taxon>Araneomorphae</taxon>
        <taxon>Entelegynae</taxon>
        <taxon>Araneoidea</taxon>
        <taxon>Araneidae</taxon>
        <taxon>Caerostris</taxon>
    </lineage>
</organism>
<comment type="caution">
    <text evidence="1">The sequence shown here is derived from an EMBL/GenBank/DDBJ whole genome shotgun (WGS) entry which is preliminary data.</text>
</comment>
<evidence type="ECO:0000313" key="2">
    <source>
        <dbReference type="Proteomes" id="UP001054837"/>
    </source>
</evidence>
<dbReference type="AlphaFoldDB" id="A0AAV4MCY5"/>
<proteinExistence type="predicted"/>
<gene>
    <name evidence="1" type="ORF">CDAR_121401</name>
</gene>
<evidence type="ECO:0000313" key="1">
    <source>
        <dbReference type="EMBL" id="GIX69266.1"/>
    </source>
</evidence>
<reference evidence="1 2" key="1">
    <citation type="submission" date="2021-06" db="EMBL/GenBank/DDBJ databases">
        <title>Caerostris darwini draft genome.</title>
        <authorList>
            <person name="Kono N."/>
            <person name="Arakawa K."/>
        </authorList>
    </citation>
    <scope>NUCLEOTIDE SEQUENCE [LARGE SCALE GENOMIC DNA]</scope>
</reference>